<dbReference type="Gene3D" id="3.90.120.10">
    <property type="entry name" value="DNA Methylase, subunit A, domain 2"/>
    <property type="match status" value="1"/>
</dbReference>
<name>A0A9X2ENQ4_9GAMM</name>
<dbReference type="InterPro" id="IPR001525">
    <property type="entry name" value="C5_MeTfrase"/>
</dbReference>
<evidence type="ECO:0000256" key="5">
    <source>
        <dbReference type="ARBA" id="ARBA00047422"/>
    </source>
</evidence>
<evidence type="ECO:0000256" key="1">
    <source>
        <dbReference type="ARBA" id="ARBA00022603"/>
    </source>
</evidence>
<dbReference type="RefSeq" id="WP_252466099.1">
    <property type="nucleotide sequence ID" value="NZ_JALBWM010000031.1"/>
</dbReference>
<dbReference type="PRINTS" id="PR00105">
    <property type="entry name" value="C5METTRFRASE"/>
</dbReference>
<comment type="similarity">
    <text evidence="6 7">Belongs to the class I-like SAM-binding methyltransferase superfamily. C5-methyltransferase family.</text>
</comment>
<dbReference type="AlphaFoldDB" id="A0A9X2ENQ4"/>
<dbReference type="PANTHER" id="PTHR10629">
    <property type="entry name" value="CYTOSINE-SPECIFIC METHYLTRANSFERASE"/>
    <property type="match status" value="1"/>
</dbReference>
<evidence type="ECO:0000256" key="8">
    <source>
        <dbReference type="RuleBase" id="RU000417"/>
    </source>
</evidence>
<dbReference type="Pfam" id="PF00145">
    <property type="entry name" value="DNA_methylase"/>
    <property type="match status" value="1"/>
</dbReference>
<dbReference type="PROSITE" id="PS00094">
    <property type="entry name" value="C5_MTASE_1"/>
    <property type="match status" value="1"/>
</dbReference>
<dbReference type="InterPro" id="IPR031303">
    <property type="entry name" value="C5_meth_CS"/>
</dbReference>
<proteinExistence type="inferred from homology"/>
<feature type="active site" evidence="6">
    <location>
        <position position="94"/>
    </location>
</feature>
<keyword evidence="3 6" id="KW-0949">S-adenosyl-L-methionine</keyword>
<dbReference type="InterPro" id="IPR018117">
    <property type="entry name" value="C5_DNA_meth_AS"/>
</dbReference>
<keyword evidence="2 6" id="KW-0808">Transferase</keyword>
<dbReference type="InterPro" id="IPR050390">
    <property type="entry name" value="C5-Methyltransferase"/>
</dbReference>
<dbReference type="NCBIfam" id="TIGR00675">
    <property type="entry name" value="dcm"/>
    <property type="match status" value="1"/>
</dbReference>
<evidence type="ECO:0000313" key="9">
    <source>
        <dbReference type="EMBL" id="MCO1334535.1"/>
    </source>
</evidence>
<dbReference type="GO" id="GO:0009307">
    <property type="term" value="P:DNA restriction-modification system"/>
    <property type="evidence" value="ECO:0007669"/>
    <property type="project" value="UniProtKB-KW"/>
</dbReference>
<dbReference type="PROSITE" id="PS00095">
    <property type="entry name" value="C5_MTASE_2"/>
    <property type="match status" value="1"/>
</dbReference>
<dbReference type="GO" id="GO:0032259">
    <property type="term" value="P:methylation"/>
    <property type="evidence" value="ECO:0007669"/>
    <property type="project" value="UniProtKB-KW"/>
</dbReference>
<comment type="caution">
    <text evidence="9">The sequence shown here is derived from an EMBL/GenBank/DDBJ whole genome shotgun (WGS) entry which is preliminary data.</text>
</comment>
<sequence>MKAAPTFIDLFSGCGGLSLGLLSSGWRGLFAVERSPHAFSTYRHNLVDNKKFNFDWPSWLPCREVDVEVLIKKYSVNLKGLKGKVDLIAGGPPCQGFSPAGRRNPDDPRNKMAENYIKIVKIVKPKMLLLENVRGFNIPFNGTSGNDESIPYSEVVKRRLEAVGYNVEYQVVLSADWGVPQLRPRFILIAVRSDIGINWSPFITLKENRKDFLLKRGLNPNRPVTVKQAIDDLKVSNKELIDCIDSDVKGFKQILYRSPKGGSRYIKLMRKGMKPDRMPNSLRIPKHRPEVIDRFSQILTESPKGKSLSPEIRAKFKLKKHTITPLCPNKPAATITTLPDDILHYEEPRIPTVREMARLQSFPDWFDFLGRYTTGGKFRREMCPRYTQVGNAVPPLLGEALGELMFSAMTSTRVSRREGVQNSVSAKRFIG</sequence>
<dbReference type="InterPro" id="IPR029063">
    <property type="entry name" value="SAM-dependent_MTases_sf"/>
</dbReference>
<reference evidence="9" key="1">
    <citation type="journal article" date="2022" name="Arch. Microbiol.">
        <title>Microbulbifer okhotskensis sp. nov., isolated from a deep bottom sediment of the Okhotsk Sea.</title>
        <authorList>
            <person name="Romanenko L."/>
            <person name="Kurilenko V."/>
            <person name="Otstavnykh N."/>
            <person name="Velansky P."/>
            <person name="Isaeva M."/>
            <person name="Mikhailov V."/>
        </authorList>
    </citation>
    <scope>NUCLEOTIDE SEQUENCE</scope>
    <source>
        <strain evidence="9">OS29</strain>
    </source>
</reference>
<dbReference type="PROSITE" id="PS51679">
    <property type="entry name" value="SAM_MT_C5"/>
    <property type="match status" value="1"/>
</dbReference>
<dbReference type="PANTHER" id="PTHR10629:SF52">
    <property type="entry name" value="DNA (CYTOSINE-5)-METHYLTRANSFERASE 1"/>
    <property type="match status" value="1"/>
</dbReference>
<evidence type="ECO:0000256" key="6">
    <source>
        <dbReference type="PROSITE-ProRule" id="PRU01016"/>
    </source>
</evidence>
<evidence type="ECO:0000256" key="7">
    <source>
        <dbReference type="RuleBase" id="RU000416"/>
    </source>
</evidence>
<gene>
    <name evidence="9" type="ORF">MO867_09310</name>
</gene>
<keyword evidence="10" id="KW-1185">Reference proteome</keyword>
<evidence type="ECO:0000256" key="4">
    <source>
        <dbReference type="ARBA" id="ARBA00022747"/>
    </source>
</evidence>
<dbReference type="GO" id="GO:0044027">
    <property type="term" value="P:negative regulation of gene expression via chromosomal CpG island methylation"/>
    <property type="evidence" value="ECO:0007669"/>
    <property type="project" value="TreeGrafter"/>
</dbReference>
<comment type="catalytic activity">
    <reaction evidence="5 8">
        <text>a 2'-deoxycytidine in DNA + S-adenosyl-L-methionine = a 5-methyl-2'-deoxycytidine in DNA + S-adenosyl-L-homocysteine + H(+)</text>
        <dbReference type="Rhea" id="RHEA:13681"/>
        <dbReference type="Rhea" id="RHEA-COMP:11369"/>
        <dbReference type="Rhea" id="RHEA-COMP:11370"/>
        <dbReference type="ChEBI" id="CHEBI:15378"/>
        <dbReference type="ChEBI" id="CHEBI:57856"/>
        <dbReference type="ChEBI" id="CHEBI:59789"/>
        <dbReference type="ChEBI" id="CHEBI:85452"/>
        <dbReference type="ChEBI" id="CHEBI:85454"/>
        <dbReference type="EC" id="2.1.1.37"/>
    </reaction>
</comment>
<keyword evidence="4" id="KW-0680">Restriction system</keyword>
<protein>
    <recommendedName>
        <fullName evidence="8">Cytosine-specific methyltransferase</fullName>
        <ecNumber evidence="8">2.1.1.37</ecNumber>
    </recommendedName>
</protein>
<dbReference type="EMBL" id="JALBWM010000031">
    <property type="protein sequence ID" value="MCO1334535.1"/>
    <property type="molecule type" value="Genomic_DNA"/>
</dbReference>
<evidence type="ECO:0000256" key="2">
    <source>
        <dbReference type="ARBA" id="ARBA00022679"/>
    </source>
</evidence>
<evidence type="ECO:0000256" key="3">
    <source>
        <dbReference type="ARBA" id="ARBA00022691"/>
    </source>
</evidence>
<organism evidence="9 10">
    <name type="scientific">Microbulbifer okhotskensis</name>
    <dbReference type="NCBI Taxonomy" id="2926617"/>
    <lineage>
        <taxon>Bacteria</taxon>
        <taxon>Pseudomonadati</taxon>
        <taxon>Pseudomonadota</taxon>
        <taxon>Gammaproteobacteria</taxon>
        <taxon>Cellvibrionales</taxon>
        <taxon>Microbulbiferaceae</taxon>
        <taxon>Microbulbifer</taxon>
    </lineage>
</organism>
<dbReference type="Gene3D" id="3.40.50.150">
    <property type="entry name" value="Vaccinia Virus protein VP39"/>
    <property type="match status" value="1"/>
</dbReference>
<dbReference type="GO" id="GO:0003677">
    <property type="term" value="F:DNA binding"/>
    <property type="evidence" value="ECO:0007669"/>
    <property type="project" value="TreeGrafter"/>
</dbReference>
<accession>A0A9X2ENQ4</accession>
<evidence type="ECO:0000313" key="10">
    <source>
        <dbReference type="Proteomes" id="UP001139028"/>
    </source>
</evidence>
<dbReference type="Proteomes" id="UP001139028">
    <property type="component" value="Unassembled WGS sequence"/>
</dbReference>
<keyword evidence="1 6" id="KW-0489">Methyltransferase</keyword>
<dbReference type="EC" id="2.1.1.37" evidence="8"/>
<dbReference type="GO" id="GO:0003886">
    <property type="term" value="F:DNA (cytosine-5-)-methyltransferase activity"/>
    <property type="evidence" value="ECO:0007669"/>
    <property type="project" value="UniProtKB-EC"/>
</dbReference>
<dbReference type="SUPFAM" id="SSF53335">
    <property type="entry name" value="S-adenosyl-L-methionine-dependent methyltransferases"/>
    <property type="match status" value="1"/>
</dbReference>